<dbReference type="VEuPathDB" id="TriTrypDB:BSAL_83170"/>
<protein>
    <submittedName>
        <fullName evidence="2">Membrane-associated protein, putative</fullName>
    </submittedName>
</protein>
<keyword evidence="1" id="KW-0472">Membrane</keyword>
<keyword evidence="3" id="KW-1185">Reference proteome</keyword>
<organism evidence="2 3">
    <name type="scientific">Bodo saltans</name>
    <name type="common">Flagellated protozoan</name>
    <dbReference type="NCBI Taxonomy" id="75058"/>
    <lineage>
        <taxon>Eukaryota</taxon>
        <taxon>Discoba</taxon>
        <taxon>Euglenozoa</taxon>
        <taxon>Kinetoplastea</taxon>
        <taxon>Metakinetoplastina</taxon>
        <taxon>Eubodonida</taxon>
        <taxon>Bodonidae</taxon>
        <taxon>Bodo</taxon>
    </lineage>
</organism>
<gene>
    <name evidence="2" type="ORF">BSAL_83170</name>
</gene>
<feature type="transmembrane region" description="Helical" evidence="1">
    <location>
        <begin position="29"/>
        <end position="50"/>
    </location>
</feature>
<keyword evidence="1" id="KW-1133">Transmembrane helix</keyword>
<dbReference type="EMBL" id="CYKH01000931">
    <property type="protein sequence ID" value="CUG68579.1"/>
    <property type="molecule type" value="Genomic_DNA"/>
</dbReference>
<accession>A0A0S4J003</accession>
<evidence type="ECO:0000313" key="2">
    <source>
        <dbReference type="EMBL" id="CUG68579.1"/>
    </source>
</evidence>
<dbReference type="Proteomes" id="UP000051952">
    <property type="component" value="Unassembled WGS sequence"/>
</dbReference>
<evidence type="ECO:0000313" key="3">
    <source>
        <dbReference type="Proteomes" id="UP000051952"/>
    </source>
</evidence>
<keyword evidence="1" id="KW-0812">Transmembrane</keyword>
<sequence>MQLAFHHQKRLLQSHQQDRDNLCKKRKTCLVVAAVVITSVLLIIALVLLADHHESIVLHSPPPPQRREGDGDLYIPTRQRVKMNKHAPSVPLFKPLAVDALRSKQQVILSLTARQANKTVIVPPLPPSAPAIPGRRVLAILGRGTLVERAVIPLPGDQGAPYTNPPPLHHDTITRAMKSLSPWVFIPRHYLRRYSAREYMPKDANEMYPPPHENYCAQSTATGGGDAEFIDCYRVKPSAFNAAPLPYAEAAACDWIWGGKEKNISIESVNFEVLQVPPSIQSSVAAFTPPCIRTLSPTTAAAALPSNATAFDRAIFNLRVVTFQAEDGRPAGARIAVRPMGCLSQQYHTQIQHNKKPPVIALLGHSHQRLMGAMLCMMWNLTSCHLFKKMLSMVVQTPTSEDHLTARHEPTPWGSPPVVLTFVRAPGDVTLRLGSSDSPKWTNAVGADSAASVPDMVVYGRGAWDLVFWGTLPGELIADMTKSFVAIHRALPSTTRLVVYLLHYTQPIRRSGPRRGQRGYHPWQKVLREMCLSEERTQAVRLATLCAIKAAIRQLDDLSGLNGREGAAKGSTLRDRIEIFDVFHETSLVPSSWVKPLTDYGGHHYLDVLLEAMTQKFLRRHICPTDGLKHHHTVDQYLEAASDEVCSVMLNCTARGPCLAEMGWGGSAPLDHCACKSPRRVERFCSKY</sequence>
<evidence type="ECO:0000256" key="1">
    <source>
        <dbReference type="SAM" id="Phobius"/>
    </source>
</evidence>
<proteinExistence type="predicted"/>
<dbReference type="AlphaFoldDB" id="A0A0S4J003"/>
<reference evidence="3" key="1">
    <citation type="submission" date="2015-09" db="EMBL/GenBank/DDBJ databases">
        <authorList>
            <consortium name="Pathogen Informatics"/>
        </authorList>
    </citation>
    <scope>NUCLEOTIDE SEQUENCE [LARGE SCALE GENOMIC DNA]</scope>
    <source>
        <strain evidence="3">Lake Konstanz</strain>
    </source>
</reference>
<name>A0A0S4J003_BODSA</name>